<evidence type="ECO:0008006" key="3">
    <source>
        <dbReference type="Google" id="ProtNLM"/>
    </source>
</evidence>
<protein>
    <recommendedName>
        <fullName evidence="3">DUF1963 domain-containing protein</fullName>
    </recommendedName>
</protein>
<dbReference type="AlphaFoldDB" id="A0A250VGX1"/>
<sequence>MLPAYTVEVGTEPLVRPARNSVGGWPFLDQAQDWPECFCGERMALFFQFDIPWDLEPFGGDHLLVFHCRAHNDASDPQLADGRLVPKYWDAPQPPYPAPFWRVLIQSRAALPHPEAEPSLCALPLDLRPFVDTPDGEDIGAQTFKVGGTPSWAQYPEYYRCACGADLVYVCQVPEGMDFAVHPGRPEQPYSVRADTYLLFLGNEVYLLACPARCDPAAIWPVNQHRRVSSTQAACSSATWL</sequence>
<keyword evidence="2" id="KW-1185">Reference proteome</keyword>
<dbReference type="RefSeq" id="WP_067372508.1">
    <property type="nucleotide sequence ID" value="NZ_BDQI01000010.1"/>
</dbReference>
<gene>
    <name evidence="1" type="ORF">SO3561_04847</name>
</gene>
<dbReference type="Proteomes" id="UP000217446">
    <property type="component" value="Unassembled WGS sequence"/>
</dbReference>
<organism evidence="1 2">
    <name type="scientific">Streptomyces olivochromogenes</name>
    <dbReference type="NCBI Taxonomy" id="1963"/>
    <lineage>
        <taxon>Bacteria</taxon>
        <taxon>Bacillati</taxon>
        <taxon>Actinomycetota</taxon>
        <taxon>Actinomycetes</taxon>
        <taxon>Kitasatosporales</taxon>
        <taxon>Streptomycetaceae</taxon>
        <taxon>Streptomyces</taxon>
    </lineage>
</organism>
<accession>A0A250VGX1</accession>
<proteinExistence type="predicted"/>
<dbReference type="EMBL" id="BDQI01000010">
    <property type="protein sequence ID" value="GAX53319.1"/>
    <property type="molecule type" value="Genomic_DNA"/>
</dbReference>
<name>A0A250VGX1_STROL</name>
<comment type="caution">
    <text evidence="1">The sequence shown here is derived from an EMBL/GenBank/DDBJ whole genome shotgun (WGS) entry which is preliminary data.</text>
</comment>
<evidence type="ECO:0000313" key="1">
    <source>
        <dbReference type="EMBL" id="GAX53319.1"/>
    </source>
</evidence>
<evidence type="ECO:0000313" key="2">
    <source>
        <dbReference type="Proteomes" id="UP000217446"/>
    </source>
</evidence>
<reference evidence="2" key="1">
    <citation type="submission" date="2017-05" db="EMBL/GenBank/DDBJ databases">
        <title>Streptomyces olivochromogenes NBRC 3561 whole genome shotgun sequence.</title>
        <authorList>
            <person name="Dohra H."/>
            <person name="Kodani S."/>
        </authorList>
    </citation>
    <scope>NUCLEOTIDE SEQUENCE [LARGE SCALE GENOMIC DNA]</scope>
    <source>
        <strain evidence="2">NBRC 3561</strain>
    </source>
</reference>